<reference evidence="1 2" key="1">
    <citation type="journal article" date="2016" name="Curr. Microbiol.">
        <title>Characterization and Complete Genome Sequences of Three N4-Like Roseobacter Phages Isolated from the South China Sea.</title>
        <authorList>
            <person name="Li B."/>
            <person name="Zhang S."/>
            <person name="Long L."/>
            <person name="Huang S."/>
        </authorList>
    </citation>
    <scope>NUCLEOTIDE SEQUENCE [LARGE SCALE GENOMIC DNA]</scope>
</reference>
<evidence type="ECO:0000313" key="2">
    <source>
        <dbReference type="Proteomes" id="UP000259721"/>
    </source>
</evidence>
<sequence>MMSLLLGSVSASAIIAGGGGGYPASPSFSLLHEDEDLANTTSNYTWSWNIVNPGTYLLIVYGGTGGSGNTDSGYDSFTVDNGAVLTEIAYDQNTEYEATGYFRIIVNNAGVHNFVFDQQSQRFRMRAALYDPIALDLYAPTFYSTGTANETDTGLTASTTVPAVANQAFFSVALGRGSTPTFEYPGRTAQIMPLLESADFRSEIAFGAFPATQNEDFTVASSTTNRALVTVLTFPYLTESQAASIRVGDVLGYAIAGGRLPTGVSVENGRPYAVFGFGGGPHIRVENARPYVIVET</sequence>
<organism evidence="1 2">
    <name type="scientific">Dinoroseobacter phage DS-1410Ws-06</name>
    <dbReference type="NCBI Taxonomy" id="1815983"/>
    <lineage>
        <taxon>Viruses</taxon>
        <taxon>Duplodnaviria</taxon>
        <taxon>Heunggongvirae</taxon>
        <taxon>Uroviricota</taxon>
        <taxon>Caudoviricetes</taxon>
        <taxon>Schitoviridae</taxon>
        <taxon>Rhodovirinae</taxon>
        <taxon>Sanyabayvirus</taxon>
        <taxon>Sanyabayvirus DS1410Ws06</taxon>
    </lineage>
</organism>
<protein>
    <submittedName>
        <fullName evidence="1">Uncharacterized protein</fullName>
    </submittedName>
</protein>
<gene>
    <name evidence="1" type="ORF">DSp06_gp31</name>
</gene>
<dbReference type="EMBL" id="KU885988">
    <property type="protein sequence ID" value="ANJ20688.1"/>
    <property type="molecule type" value="Genomic_DNA"/>
</dbReference>
<dbReference type="Proteomes" id="UP000259721">
    <property type="component" value="Segment"/>
</dbReference>
<accession>A0A191VYA1</accession>
<proteinExistence type="predicted"/>
<evidence type="ECO:0000313" key="1">
    <source>
        <dbReference type="EMBL" id="ANJ20688.1"/>
    </source>
</evidence>
<name>A0A191VYA1_9CAUD</name>
<keyword evidence="2" id="KW-1185">Reference proteome</keyword>